<reference evidence="1 2" key="1">
    <citation type="journal article" date="2018" name="J. Invertebr. Pathol.">
        <title>New genotyping method for the causative agent of crayfish plague (Aphanomyces astaci) based on whole genome data.</title>
        <authorList>
            <person name="Minardi D."/>
            <person name="Studholme D.J."/>
            <person name="van der Giezen M."/>
            <person name="Pretto T."/>
            <person name="Oidtmann B."/>
        </authorList>
    </citation>
    <scope>NUCLEOTIDE SEQUENCE [LARGE SCALE GENOMIC DNA]</scope>
    <source>
        <strain evidence="1 2">KB13</strain>
    </source>
</reference>
<dbReference type="EMBL" id="QUTI01034251">
    <property type="protein sequence ID" value="RLO02183.1"/>
    <property type="molecule type" value="Genomic_DNA"/>
</dbReference>
<proteinExistence type="predicted"/>
<dbReference type="Proteomes" id="UP000275652">
    <property type="component" value="Unassembled WGS sequence"/>
</dbReference>
<accession>A0A9X8H667</accession>
<comment type="caution">
    <text evidence="1">The sequence shown here is derived from an EMBL/GenBank/DDBJ whole genome shotgun (WGS) entry which is preliminary data.</text>
</comment>
<dbReference type="AlphaFoldDB" id="A0A9X8H667"/>
<organism evidence="1 2">
    <name type="scientific">Aphanomyces astaci</name>
    <name type="common">Crayfish plague agent</name>
    <dbReference type="NCBI Taxonomy" id="112090"/>
    <lineage>
        <taxon>Eukaryota</taxon>
        <taxon>Sar</taxon>
        <taxon>Stramenopiles</taxon>
        <taxon>Oomycota</taxon>
        <taxon>Saprolegniomycetes</taxon>
        <taxon>Saprolegniales</taxon>
        <taxon>Verrucalvaceae</taxon>
        <taxon>Aphanomyces</taxon>
    </lineage>
</organism>
<gene>
    <name evidence="1" type="ORF">DYB28_001461</name>
</gene>
<evidence type="ECO:0000313" key="2">
    <source>
        <dbReference type="Proteomes" id="UP000275652"/>
    </source>
</evidence>
<name>A0A9X8H667_APHAT</name>
<sequence length="94" mass="9647">MAWEEAVKQAIATEEAKTKAKRAEEAKVIAAVEAKAADEAAKEATEAANKMSSGGCDWDTIGGKQGKVSVVGAAVKIEAKLKGEFGGPERTGLA</sequence>
<evidence type="ECO:0000313" key="1">
    <source>
        <dbReference type="EMBL" id="RLO02183.1"/>
    </source>
</evidence>
<protein>
    <submittedName>
        <fullName evidence="1">Uncharacterized protein</fullName>
    </submittedName>
</protein>